<dbReference type="PANTHER" id="PTHR11431:SF75">
    <property type="entry name" value="FERRITIN"/>
    <property type="match status" value="1"/>
</dbReference>
<name>A0A6A6ECK0_9PEZI</name>
<dbReference type="Proteomes" id="UP000800200">
    <property type="component" value="Unassembled WGS sequence"/>
</dbReference>
<dbReference type="InterPro" id="IPR012347">
    <property type="entry name" value="Ferritin-like"/>
</dbReference>
<sequence>KSWLFFRKLIADCARANVAVHGLWKWSATECFADGMWLEGYLVQRGGQSKPTDIPAPNIEWPDNPVDPIPSVYEALQVEKCLLEDLQRLCAMADKHDDSALEDVIQTRFLKEETKHVKDMGDMLQQCVRVSKRPGHGVYHLDKELRSPRGIIPWGQANNPDNTELLLQAATADLEDTQLFHPKPSRDCGNDLVTGCKPLRCHTQWRYSHIV</sequence>
<organism evidence="4 5">
    <name type="scientific">Zopfia rhizophila CBS 207.26</name>
    <dbReference type="NCBI Taxonomy" id="1314779"/>
    <lineage>
        <taxon>Eukaryota</taxon>
        <taxon>Fungi</taxon>
        <taxon>Dikarya</taxon>
        <taxon>Ascomycota</taxon>
        <taxon>Pezizomycotina</taxon>
        <taxon>Dothideomycetes</taxon>
        <taxon>Dothideomycetes incertae sedis</taxon>
        <taxon>Zopfiaceae</taxon>
        <taxon>Zopfia</taxon>
    </lineage>
</organism>
<feature type="domain" description="Ferritin/DPS" evidence="3">
    <location>
        <begin position="23"/>
        <end position="129"/>
    </location>
</feature>
<dbReference type="GO" id="GO:0006879">
    <property type="term" value="P:intracellular iron ion homeostasis"/>
    <property type="evidence" value="ECO:0007669"/>
    <property type="project" value="InterPro"/>
</dbReference>
<keyword evidence="2" id="KW-0479">Metal-binding</keyword>
<dbReference type="GO" id="GO:0006826">
    <property type="term" value="P:iron ion transport"/>
    <property type="evidence" value="ECO:0007669"/>
    <property type="project" value="InterPro"/>
</dbReference>
<dbReference type="OrthoDB" id="186462at2759"/>
<comment type="similarity">
    <text evidence="1">Belongs to the ferritin family.</text>
</comment>
<feature type="binding site" evidence="2">
    <location>
        <position position="79"/>
    </location>
    <ligand>
        <name>Fe cation</name>
        <dbReference type="ChEBI" id="CHEBI:24875"/>
        <label>1</label>
    </ligand>
</feature>
<evidence type="ECO:0000256" key="1">
    <source>
        <dbReference type="ARBA" id="ARBA00007513"/>
    </source>
</evidence>
<gene>
    <name evidence="4" type="ORF">K469DRAFT_565825</name>
</gene>
<dbReference type="GO" id="GO:0005737">
    <property type="term" value="C:cytoplasm"/>
    <property type="evidence" value="ECO:0007669"/>
    <property type="project" value="TreeGrafter"/>
</dbReference>
<dbReference type="InterPro" id="IPR001519">
    <property type="entry name" value="Ferritin"/>
</dbReference>
<keyword evidence="5" id="KW-1185">Reference proteome</keyword>
<reference evidence="4" key="1">
    <citation type="journal article" date="2020" name="Stud. Mycol.">
        <title>101 Dothideomycetes genomes: a test case for predicting lifestyles and emergence of pathogens.</title>
        <authorList>
            <person name="Haridas S."/>
            <person name="Albert R."/>
            <person name="Binder M."/>
            <person name="Bloem J."/>
            <person name="Labutti K."/>
            <person name="Salamov A."/>
            <person name="Andreopoulos B."/>
            <person name="Baker S."/>
            <person name="Barry K."/>
            <person name="Bills G."/>
            <person name="Bluhm B."/>
            <person name="Cannon C."/>
            <person name="Castanera R."/>
            <person name="Culley D."/>
            <person name="Daum C."/>
            <person name="Ezra D."/>
            <person name="Gonzalez J."/>
            <person name="Henrissat B."/>
            <person name="Kuo A."/>
            <person name="Liang C."/>
            <person name="Lipzen A."/>
            <person name="Lutzoni F."/>
            <person name="Magnuson J."/>
            <person name="Mondo S."/>
            <person name="Nolan M."/>
            <person name="Ohm R."/>
            <person name="Pangilinan J."/>
            <person name="Park H.-J."/>
            <person name="Ramirez L."/>
            <person name="Alfaro M."/>
            <person name="Sun H."/>
            <person name="Tritt A."/>
            <person name="Yoshinaga Y."/>
            <person name="Zwiers L.-H."/>
            <person name="Turgeon B."/>
            <person name="Goodwin S."/>
            <person name="Spatafora J."/>
            <person name="Crous P."/>
            <person name="Grigoriev I."/>
        </authorList>
    </citation>
    <scope>NUCLEOTIDE SEQUENCE</scope>
    <source>
        <strain evidence="4">CBS 207.26</strain>
    </source>
</reference>
<dbReference type="InterPro" id="IPR009078">
    <property type="entry name" value="Ferritin-like_SF"/>
</dbReference>
<dbReference type="Gene3D" id="1.20.1260.10">
    <property type="match status" value="1"/>
</dbReference>
<proteinExistence type="inferred from homology"/>
<evidence type="ECO:0000256" key="2">
    <source>
        <dbReference type="PIRSR" id="PIRSR601519-1"/>
    </source>
</evidence>
<dbReference type="SUPFAM" id="SSF47240">
    <property type="entry name" value="Ferritin-like"/>
    <property type="match status" value="1"/>
</dbReference>
<evidence type="ECO:0000259" key="3">
    <source>
        <dbReference type="Pfam" id="PF00210"/>
    </source>
</evidence>
<feature type="non-terminal residue" evidence="4">
    <location>
        <position position="1"/>
    </location>
</feature>
<evidence type="ECO:0000313" key="4">
    <source>
        <dbReference type="EMBL" id="KAF2188532.1"/>
    </source>
</evidence>
<keyword evidence="2" id="KW-0408">Iron</keyword>
<protein>
    <submittedName>
        <fullName evidence="4">Ferritin-like protein</fullName>
    </submittedName>
</protein>
<dbReference type="Pfam" id="PF00210">
    <property type="entry name" value="Ferritin"/>
    <property type="match status" value="1"/>
</dbReference>
<dbReference type="GO" id="GO:0008199">
    <property type="term" value="F:ferric iron binding"/>
    <property type="evidence" value="ECO:0007669"/>
    <property type="project" value="InterPro"/>
</dbReference>
<dbReference type="EMBL" id="ML994623">
    <property type="protein sequence ID" value="KAF2188532.1"/>
    <property type="molecule type" value="Genomic_DNA"/>
</dbReference>
<dbReference type="GO" id="GO:0008198">
    <property type="term" value="F:ferrous iron binding"/>
    <property type="evidence" value="ECO:0007669"/>
    <property type="project" value="TreeGrafter"/>
</dbReference>
<evidence type="ECO:0000313" key="5">
    <source>
        <dbReference type="Proteomes" id="UP000800200"/>
    </source>
</evidence>
<dbReference type="PANTHER" id="PTHR11431">
    <property type="entry name" value="FERRITIN"/>
    <property type="match status" value="1"/>
</dbReference>
<dbReference type="AlphaFoldDB" id="A0A6A6ECK0"/>
<dbReference type="InterPro" id="IPR008331">
    <property type="entry name" value="Ferritin_DPS_dom"/>
</dbReference>
<accession>A0A6A6ECK0</accession>